<dbReference type="InterPro" id="IPR020449">
    <property type="entry name" value="Tscrpt_reg_AraC-type_HTH"/>
</dbReference>
<evidence type="ECO:0000256" key="3">
    <source>
        <dbReference type="ARBA" id="ARBA00023163"/>
    </source>
</evidence>
<dbReference type="PANTHER" id="PTHR43280:SF28">
    <property type="entry name" value="HTH-TYPE TRANSCRIPTIONAL ACTIVATOR RHAS"/>
    <property type="match status" value="1"/>
</dbReference>
<feature type="domain" description="HTH araC/xylS-type" evidence="5">
    <location>
        <begin position="400"/>
        <end position="498"/>
    </location>
</feature>
<feature type="modified residue" description="4-aspartylphosphate" evidence="4">
    <location>
        <position position="59"/>
    </location>
</feature>
<evidence type="ECO:0000313" key="7">
    <source>
        <dbReference type="EMBL" id="TRZ37931.1"/>
    </source>
</evidence>
<comment type="caution">
    <text evidence="7">The sequence shown here is derived from an EMBL/GenBank/DDBJ whole genome shotgun (WGS) entry which is preliminary data.</text>
</comment>
<evidence type="ECO:0000256" key="1">
    <source>
        <dbReference type="ARBA" id="ARBA00023015"/>
    </source>
</evidence>
<gene>
    <name evidence="7" type="ORF">CEQ21_21140</name>
</gene>
<proteinExistence type="predicted"/>
<dbReference type="PANTHER" id="PTHR43280">
    <property type="entry name" value="ARAC-FAMILY TRANSCRIPTIONAL REGULATOR"/>
    <property type="match status" value="1"/>
</dbReference>
<dbReference type="PRINTS" id="PR00032">
    <property type="entry name" value="HTHARAC"/>
</dbReference>
<dbReference type="GO" id="GO:0043565">
    <property type="term" value="F:sequence-specific DNA binding"/>
    <property type="evidence" value="ECO:0007669"/>
    <property type="project" value="InterPro"/>
</dbReference>
<dbReference type="GO" id="GO:0000160">
    <property type="term" value="P:phosphorelay signal transduction system"/>
    <property type="evidence" value="ECO:0007669"/>
    <property type="project" value="InterPro"/>
</dbReference>
<dbReference type="Gene3D" id="1.10.10.60">
    <property type="entry name" value="Homeodomain-like"/>
    <property type="match status" value="2"/>
</dbReference>
<accession>A0A553SLR6</accession>
<reference evidence="8" key="1">
    <citation type="submission" date="2018-10" db="EMBL/GenBank/DDBJ databases">
        <title>FDA dAtabase for Regulatory Grade micrObial Sequences (FDA-ARGOS): Supporting development and validation of Infectious Disease Dx tests.</title>
        <authorList>
            <person name="Minogue T."/>
            <person name="Wolcott M."/>
            <person name="Wasieloski L."/>
            <person name="Aguilar W."/>
            <person name="Moore D."/>
            <person name="Tallon L."/>
            <person name="Sadzewicz L."/>
            <person name="Sengamalay N."/>
            <person name="Ott S."/>
            <person name="Godinez A."/>
            <person name="Nagaraj S."/>
            <person name="Vavikolanu K."/>
            <person name="Vyas G."/>
            <person name="Nadendla S."/>
            <person name="George J."/>
            <person name="Sichtig H."/>
        </authorList>
    </citation>
    <scope>NUCLEOTIDE SEQUENCE [LARGE SCALE GENOMIC DNA]</scope>
    <source>
        <strain evidence="8">FDAARGOS_343</strain>
    </source>
</reference>
<feature type="domain" description="Response regulatory" evidence="6">
    <location>
        <begin position="7"/>
        <end position="124"/>
    </location>
</feature>
<dbReference type="InterPro" id="IPR018060">
    <property type="entry name" value="HTH_AraC"/>
</dbReference>
<dbReference type="Gene3D" id="3.40.50.2300">
    <property type="match status" value="1"/>
</dbReference>
<dbReference type="Pfam" id="PF12833">
    <property type="entry name" value="HTH_18"/>
    <property type="match status" value="1"/>
</dbReference>
<keyword evidence="4" id="KW-0597">Phosphoprotein</keyword>
<keyword evidence="2 7" id="KW-0238">DNA-binding</keyword>
<dbReference type="CDD" id="cd17536">
    <property type="entry name" value="REC_YesN-like"/>
    <property type="match status" value="1"/>
</dbReference>
<dbReference type="Proteomes" id="UP000319837">
    <property type="component" value="Unassembled WGS sequence"/>
</dbReference>
<dbReference type="SMART" id="SM00342">
    <property type="entry name" value="HTH_ARAC"/>
    <property type="match status" value="1"/>
</dbReference>
<evidence type="ECO:0000259" key="6">
    <source>
        <dbReference type="PROSITE" id="PS50110"/>
    </source>
</evidence>
<dbReference type="Pfam" id="PF00072">
    <property type="entry name" value="Response_reg"/>
    <property type="match status" value="1"/>
</dbReference>
<dbReference type="InterPro" id="IPR001789">
    <property type="entry name" value="Sig_transdc_resp-reg_receiver"/>
</dbReference>
<organism evidence="7 8">
    <name type="scientific">Niallia circulans</name>
    <name type="common">Bacillus circulans</name>
    <dbReference type="NCBI Taxonomy" id="1397"/>
    <lineage>
        <taxon>Bacteria</taxon>
        <taxon>Bacillati</taxon>
        <taxon>Bacillota</taxon>
        <taxon>Bacilli</taxon>
        <taxon>Bacillales</taxon>
        <taxon>Bacillaceae</taxon>
        <taxon>Niallia</taxon>
    </lineage>
</organism>
<dbReference type="PROSITE" id="PS01124">
    <property type="entry name" value="HTH_ARAC_FAMILY_2"/>
    <property type="match status" value="1"/>
</dbReference>
<dbReference type="GO" id="GO:0003700">
    <property type="term" value="F:DNA-binding transcription factor activity"/>
    <property type="evidence" value="ECO:0007669"/>
    <property type="project" value="InterPro"/>
</dbReference>
<evidence type="ECO:0000313" key="8">
    <source>
        <dbReference type="Proteomes" id="UP000319837"/>
    </source>
</evidence>
<evidence type="ECO:0000256" key="2">
    <source>
        <dbReference type="ARBA" id="ARBA00023125"/>
    </source>
</evidence>
<evidence type="ECO:0000259" key="5">
    <source>
        <dbReference type="PROSITE" id="PS01124"/>
    </source>
</evidence>
<dbReference type="SUPFAM" id="SSF52172">
    <property type="entry name" value="CheY-like"/>
    <property type="match status" value="1"/>
</dbReference>
<keyword evidence="1" id="KW-0805">Transcription regulation</keyword>
<sequence length="503" mass="58255">MAIERGRLLIVDDEILIRQGIKHYINWEQEGFDIVGEAAHGKEALELIEVVKPDIILTDIVMPIMDGEELTRILKEKYPQIGVIVLSSFGDFDYVRSTFQNGVLDYILKPKLNSDSLLTVLRKMKQKIAGQTLPEKNEGNSYIEQAIRKMLSGYDVEKNDDQIAAVFPSENYWLAAIQTSGEQAWMDTFKLEIISGLKRRGFTCFIEKDIAIINGEDVQQLQAYFEKLANEQMGLRFVLTDRFEDFTLIGKQYNEILVKLINSRFYFPEIPVLTAQVLSEETSELEAFHLDWFISEFKSKRFDSALSYVEEYAANISGSFHLDVYEYKSFFSNIIFNMTILLGNMEYDVKKLEQEKYTYLRGIEEAAAADQVGLQLERFLKEVKQIIEVMLEQPDSINIKRIISYLNEHFQEQLTLTNVANHFHFNPSYLSSYFSTHMKEGFSEYLNRIRIEEASKLLTAGTEPISEISGIVGYSDHSYFCKVFKKMKGLSPSQFRRKQWVEK</sequence>
<dbReference type="RefSeq" id="WP_185766211.1">
    <property type="nucleotide sequence ID" value="NZ_RIBP01000004.1"/>
</dbReference>
<dbReference type="PROSITE" id="PS50110">
    <property type="entry name" value="RESPONSE_REGULATORY"/>
    <property type="match status" value="1"/>
</dbReference>
<evidence type="ECO:0000256" key="4">
    <source>
        <dbReference type="PROSITE-ProRule" id="PRU00169"/>
    </source>
</evidence>
<keyword evidence="3" id="KW-0804">Transcription</keyword>
<dbReference type="SUPFAM" id="SSF46689">
    <property type="entry name" value="Homeodomain-like"/>
    <property type="match status" value="2"/>
</dbReference>
<dbReference type="EMBL" id="RIBP01000004">
    <property type="protein sequence ID" value="TRZ37931.1"/>
    <property type="molecule type" value="Genomic_DNA"/>
</dbReference>
<name>A0A553SLR6_NIACI</name>
<dbReference type="SMART" id="SM00448">
    <property type="entry name" value="REC"/>
    <property type="match status" value="1"/>
</dbReference>
<dbReference type="InterPro" id="IPR011006">
    <property type="entry name" value="CheY-like_superfamily"/>
</dbReference>
<dbReference type="InterPro" id="IPR009057">
    <property type="entry name" value="Homeodomain-like_sf"/>
</dbReference>
<protein>
    <submittedName>
        <fullName evidence="7">DNA-binding response regulator</fullName>
    </submittedName>
</protein>
<dbReference type="AlphaFoldDB" id="A0A553SLR6"/>